<evidence type="ECO:0000256" key="3">
    <source>
        <dbReference type="ARBA" id="ARBA00022475"/>
    </source>
</evidence>
<reference evidence="9 10" key="1">
    <citation type="submission" date="2013-04" db="EMBL/GenBank/DDBJ databases">
        <authorList>
            <person name="Harkins D.M."/>
            <person name="Durkin A.S."/>
            <person name="Brinkac L.M."/>
            <person name="Haft D.H."/>
            <person name="Selengut J.D."/>
            <person name="Sanka R."/>
            <person name="DePew J."/>
            <person name="Purushe J."/>
            <person name="Chanthongthip A."/>
            <person name="Lattana O."/>
            <person name="Phetsouvanh R."/>
            <person name="Newton P.N."/>
            <person name="Vinetz J.M."/>
            <person name="Sutton G.G."/>
            <person name="Nierman W.C."/>
            <person name="Fouts D.E."/>
        </authorList>
    </citation>
    <scope>NUCLEOTIDE SEQUENCE [LARGE SCALE GENOMIC DNA]</scope>
    <source>
        <strain evidence="9 10">UI 09931</strain>
    </source>
</reference>
<keyword evidence="6 8" id="KW-0472">Membrane</keyword>
<comment type="caution">
    <text evidence="9">The sequence shown here is derived from an EMBL/GenBank/DDBJ whole genome shotgun (WGS) entry which is preliminary data.</text>
</comment>
<dbReference type="GeneID" id="61175595"/>
<dbReference type="RefSeq" id="WP_002721107.1">
    <property type="nucleotide sequence ID" value="NZ_AHNP02000014.1"/>
</dbReference>
<organism evidence="9 10">
    <name type="scientific">Leptospira borgpetersenii serovar Javanica str. UI 09931</name>
    <dbReference type="NCBI Taxonomy" id="1049767"/>
    <lineage>
        <taxon>Bacteria</taxon>
        <taxon>Pseudomonadati</taxon>
        <taxon>Spirochaetota</taxon>
        <taxon>Spirochaetia</taxon>
        <taxon>Leptospirales</taxon>
        <taxon>Leptospiraceae</taxon>
        <taxon>Leptospira</taxon>
    </lineage>
</organism>
<keyword evidence="3" id="KW-1003">Cell membrane</keyword>
<comment type="similarity">
    <text evidence="2 7">Belongs to the ExbD/TolR family.</text>
</comment>
<dbReference type="PANTHER" id="PTHR30558">
    <property type="entry name" value="EXBD MEMBRANE COMPONENT OF PMF-DRIVEN MACROMOLECULE IMPORT SYSTEM"/>
    <property type="match status" value="1"/>
</dbReference>
<evidence type="ECO:0000256" key="6">
    <source>
        <dbReference type="ARBA" id="ARBA00023136"/>
    </source>
</evidence>
<evidence type="ECO:0000256" key="2">
    <source>
        <dbReference type="ARBA" id="ARBA00005811"/>
    </source>
</evidence>
<gene>
    <name evidence="9" type="ORF">LEP1GSC103_0601</name>
</gene>
<evidence type="ECO:0000256" key="7">
    <source>
        <dbReference type="RuleBase" id="RU003879"/>
    </source>
</evidence>
<dbReference type="PANTHER" id="PTHR30558:SF7">
    <property type="entry name" value="TOL-PAL SYSTEM PROTEIN TOLR"/>
    <property type="match status" value="1"/>
</dbReference>
<evidence type="ECO:0000256" key="1">
    <source>
        <dbReference type="ARBA" id="ARBA00004162"/>
    </source>
</evidence>
<protein>
    <submittedName>
        <fullName evidence="9">Transport energizing protein, ExbD/TolR family</fullName>
    </submittedName>
</protein>
<keyword evidence="4 7" id="KW-0812">Transmembrane</keyword>
<dbReference type="Pfam" id="PF02472">
    <property type="entry name" value="ExbD"/>
    <property type="match status" value="1"/>
</dbReference>
<keyword evidence="7" id="KW-0813">Transport</keyword>
<dbReference type="AlphaFoldDB" id="A0AAV3J5X6"/>
<dbReference type="GO" id="GO:0022857">
    <property type="term" value="F:transmembrane transporter activity"/>
    <property type="evidence" value="ECO:0007669"/>
    <property type="project" value="InterPro"/>
</dbReference>
<evidence type="ECO:0000313" key="10">
    <source>
        <dbReference type="Proteomes" id="UP000014570"/>
    </source>
</evidence>
<dbReference type="Proteomes" id="UP000014570">
    <property type="component" value="Unassembled WGS sequence"/>
</dbReference>
<name>A0AAV3J5X6_LEPBO</name>
<evidence type="ECO:0000256" key="4">
    <source>
        <dbReference type="ARBA" id="ARBA00022692"/>
    </source>
</evidence>
<feature type="transmembrane region" description="Helical" evidence="8">
    <location>
        <begin position="21"/>
        <end position="41"/>
    </location>
</feature>
<dbReference type="GO" id="GO:0005886">
    <property type="term" value="C:plasma membrane"/>
    <property type="evidence" value="ECO:0007669"/>
    <property type="project" value="UniProtKB-SubCell"/>
</dbReference>
<dbReference type="InterPro" id="IPR003400">
    <property type="entry name" value="ExbD"/>
</dbReference>
<comment type="subcellular location">
    <subcellularLocation>
        <location evidence="1">Cell membrane</location>
        <topology evidence="1">Single-pass membrane protein</topology>
    </subcellularLocation>
    <subcellularLocation>
        <location evidence="7">Cell membrane</location>
        <topology evidence="7">Single-pass type II membrane protein</topology>
    </subcellularLocation>
</comment>
<evidence type="ECO:0000256" key="8">
    <source>
        <dbReference type="SAM" id="Phobius"/>
    </source>
</evidence>
<sequence length="138" mass="15827">MKKNPQKRKNLLEGDDSPLDMTSMLDVVFILLIFVMVAMSFQKEVHSLPVVLPKAKAEIGESGIKKEIFLLKNGDIRYAELDFTEADWKLIVSKGEFQNQVVWIYGDKDISYGKFVFVLNSLKSSNLKELHLAIKKEY</sequence>
<evidence type="ECO:0000256" key="5">
    <source>
        <dbReference type="ARBA" id="ARBA00022989"/>
    </source>
</evidence>
<keyword evidence="7" id="KW-0653">Protein transport</keyword>
<keyword evidence="5 8" id="KW-1133">Transmembrane helix</keyword>
<proteinExistence type="inferred from homology"/>
<evidence type="ECO:0000313" key="9">
    <source>
        <dbReference type="EMBL" id="EPG56042.1"/>
    </source>
</evidence>
<dbReference type="EMBL" id="AHNP02000014">
    <property type="protein sequence ID" value="EPG56042.1"/>
    <property type="molecule type" value="Genomic_DNA"/>
</dbReference>
<accession>A0AAV3J5X6</accession>
<dbReference type="GO" id="GO:0015031">
    <property type="term" value="P:protein transport"/>
    <property type="evidence" value="ECO:0007669"/>
    <property type="project" value="UniProtKB-KW"/>
</dbReference>